<evidence type="ECO:0000313" key="5">
    <source>
        <dbReference type="Proteomes" id="UP000054477"/>
    </source>
</evidence>
<dbReference type="GO" id="GO:0055088">
    <property type="term" value="P:lipid homeostasis"/>
    <property type="evidence" value="ECO:0007669"/>
    <property type="project" value="InterPro"/>
</dbReference>
<dbReference type="PANTHER" id="PTHR28136:SF1">
    <property type="entry name" value="NUCLEUS EXPORT PROTEIN BRL1"/>
    <property type="match status" value="1"/>
</dbReference>
<reference evidence="4 5" key="1">
    <citation type="submission" date="2014-04" db="EMBL/GenBank/DDBJ databases">
        <authorList>
            <consortium name="DOE Joint Genome Institute"/>
            <person name="Kuo A."/>
            <person name="Kohler A."/>
            <person name="Nagy L.G."/>
            <person name="Floudas D."/>
            <person name="Copeland A."/>
            <person name="Barry K.W."/>
            <person name="Cichocki N."/>
            <person name="Veneault-Fourrey C."/>
            <person name="LaButti K."/>
            <person name="Lindquist E.A."/>
            <person name="Lipzen A."/>
            <person name="Lundell T."/>
            <person name="Morin E."/>
            <person name="Murat C."/>
            <person name="Sun H."/>
            <person name="Tunlid A."/>
            <person name="Henrissat B."/>
            <person name="Grigoriev I.V."/>
            <person name="Hibbett D.S."/>
            <person name="Martin F."/>
            <person name="Nordberg H.P."/>
            <person name="Cantor M.N."/>
            <person name="Hua S.X."/>
        </authorList>
    </citation>
    <scope>NUCLEOTIDE SEQUENCE [LARGE SCALE GENOMIC DNA]</scope>
    <source>
        <strain evidence="4 5">LaAM-08-1</strain>
    </source>
</reference>
<reference evidence="5" key="2">
    <citation type="submission" date="2015-01" db="EMBL/GenBank/DDBJ databases">
        <title>Evolutionary Origins and Diversification of the Mycorrhizal Mutualists.</title>
        <authorList>
            <consortium name="DOE Joint Genome Institute"/>
            <consortium name="Mycorrhizal Genomics Consortium"/>
            <person name="Kohler A."/>
            <person name="Kuo A."/>
            <person name="Nagy L.G."/>
            <person name="Floudas D."/>
            <person name="Copeland A."/>
            <person name="Barry K.W."/>
            <person name="Cichocki N."/>
            <person name="Veneault-Fourrey C."/>
            <person name="LaButti K."/>
            <person name="Lindquist E.A."/>
            <person name="Lipzen A."/>
            <person name="Lundell T."/>
            <person name="Morin E."/>
            <person name="Murat C."/>
            <person name="Riley R."/>
            <person name="Ohm R."/>
            <person name="Sun H."/>
            <person name="Tunlid A."/>
            <person name="Henrissat B."/>
            <person name="Grigoriev I.V."/>
            <person name="Hibbett D.S."/>
            <person name="Martin F."/>
        </authorList>
    </citation>
    <scope>NUCLEOTIDE SEQUENCE [LARGE SCALE GENOMIC DNA]</scope>
    <source>
        <strain evidence="5">LaAM-08-1</strain>
    </source>
</reference>
<proteinExistence type="predicted"/>
<keyword evidence="2" id="KW-1133">Transmembrane helix</keyword>
<accession>A0A0C9Y2L1</accession>
<evidence type="ECO:0000259" key="3">
    <source>
        <dbReference type="SMART" id="SM01042"/>
    </source>
</evidence>
<dbReference type="OrthoDB" id="5961at2759"/>
<organism evidence="4 5">
    <name type="scientific">Laccaria amethystina LaAM-08-1</name>
    <dbReference type="NCBI Taxonomy" id="1095629"/>
    <lineage>
        <taxon>Eukaryota</taxon>
        <taxon>Fungi</taxon>
        <taxon>Dikarya</taxon>
        <taxon>Basidiomycota</taxon>
        <taxon>Agaricomycotina</taxon>
        <taxon>Agaricomycetes</taxon>
        <taxon>Agaricomycetidae</taxon>
        <taxon>Agaricales</taxon>
        <taxon>Agaricineae</taxon>
        <taxon>Hydnangiaceae</taxon>
        <taxon>Laccaria</taxon>
    </lineage>
</organism>
<evidence type="ECO:0000256" key="1">
    <source>
        <dbReference type="SAM" id="MobiDB-lite"/>
    </source>
</evidence>
<feature type="transmembrane region" description="Helical" evidence="2">
    <location>
        <begin position="210"/>
        <end position="229"/>
    </location>
</feature>
<dbReference type="InterPro" id="IPR040202">
    <property type="entry name" value="Brl1/Brr6"/>
</dbReference>
<keyword evidence="2" id="KW-0472">Membrane</keyword>
<sequence length="404" mass="45235">MSRREQSERSREAPMDYQWTNRSEVRPVWAAPDPSTPLKRSHDDLNSPSPSLSNLSQTPTFGSIQNVPFLFSQTSVPQTPHSHPWAPPPQFSPSKAFPLQEELPDVDMSEISPLKYEERDTDQVRPVATGAMRRVYKQRVKPLSSKIYGRQRQEDDLYSDPGSGSENDEDSGSIVPIGRQNTSNHFTLNMPAHPAPQSDTPYILLGYLQFFFNLSLILLFLYLVVQFILTVQRDVELRISEYSSDIVQEIAMCALQFKNNLCATNPIPAMAQQCGSWEACMNRDPTVVGRAKVGAELIAEVVNGFVEPISWKTLIFTLTSLAFLTVFINTLLSLYRARHQPIPAAPSQPPPSFPIPATPFPAHHFGGYLSPAPTPNWGRYKSGQDLESPTRRRRLEGGGSVKIK</sequence>
<dbReference type="InterPro" id="IPR018767">
    <property type="entry name" value="Brl1/Brr6_dom"/>
</dbReference>
<feature type="compositionally biased region" description="Low complexity" evidence="1">
    <location>
        <begin position="46"/>
        <end position="56"/>
    </location>
</feature>
<dbReference type="Pfam" id="PF10104">
    <property type="entry name" value="Brr6_like_C_C"/>
    <property type="match status" value="1"/>
</dbReference>
<dbReference type="EMBL" id="KN838594">
    <property type="protein sequence ID" value="KIK02318.1"/>
    <property type="molecule type" value="Genomic_DNA"/>
</dbReference>
<dbReference type="AlphaFoldDB" id="A0A0C9Y2L1"/>
<evidence type="ECO:0000313" key="4">
    <source>
        <dbReference type="EMBL" id="KIK02318.1"/>
    </source>
</evidence>
<dbReference type="GO" id="GO:0006998">
    <property type="term" value="P:nuclear envelope organization"/>
    <property type="evidence" value="ECO:0007669"/>
    <property type="project" value="InterPro"/>
</dbReference>
<feature type="region of interest" description="Disordered" evidence="1">
    <location>
        <begin position="372"/>
        <end position="404"/>
    </location>
</feature>
<feature type="compositionally biased region" description="Basic and acidic residues" evidence="1">
    <location>
        <begin position="1"/>
        <end position="14"/>
    </location>
</feature>
<evidence type="ECO:0000256" key="2">
    <source>
        <dbReference type="SAM" id="Phobius"/>
    </source>
</evidence>
<name>A0A0C9Y2L1_9AGAR</name>
<feature type="region of interest" description="Disordered" evidence="1">
    <location>
        <begin position="1"/>
        <end position="59"/>
    </location>
</feature>
<feature type="transmembrane region" description="Helical" evidence="2">
    <location>
        <begin position="314"/>
        <end position="335"/>
    </location>
</feature>
<dbReference type="PANTHER" id="PTHR28136">
    <property type="entry name" value="NUCLEUS EXPORT PROTEIN BRR6"/>
    <property type="match status" value="1"/>
</dbReference>
<dbReference type="HOGENOM" id="CLU_040960_1_1_1"/>
<feature type="region of interest" description="Disordered" evidence="1">
    <location>
        <begin position="151"/>
        <end position="178"/>
    </location>
</feature>
<protein>
    <recommendedName>
        <fullName evidence="3">Brl1/Brr6 domain-containing protein</fullName>
    </recommendedName>
</protein>
<dbReference type="GO" id="GO:0031965">
    <property type="term" value="C:nuclear membrane"/>
    <property type="evidence" value="ECO:0007669"/>
    <property type="project" value="InterPro"/>
</dbReference>
<gene>
    <name evidence="4" type="ORF">K443DRAFT_677709</name>
</gene>
<keyword evidence="5" id="KW-1185">Reference proteome</keyword>
<keyword evidence="2" id="KW-0812">Transmembrane</keyword>
<dbReference type="SMART" id="SM01042">
    <property type="entry name" value="Brr6_like_C_C"/>
    <property type="match status" value="1"/>
</dbReference>
<feature type="domain" description="Brl1/Brr6" evidence="3">
    <location>
        <begin position="204"/>
        <end position="336"/>
    </location>
</feature>
<dbReference type="Proteomes" id="UP000054477">
    <property type="component" value="Unassembled WGS sequence"/>
</dbReference>